<evidence type="ECO:0000313" key="1">
    <source>
        <dbReference type="EMBL" id="EFS91164.1"/>
    </source>
</evidence>
<reference evidence="1" key="1">
    <citation type="submission" date="2010-08" db="EMBL/GenBank/DDBJ databases">
        <authorList>
            <person name="Weinstock G."/>
            <person name="Sodergren E."/>
            <person name="Clifton S."/>
            <person name="Fulton L."/>
            <person name="Fulton B."/>
            <person name="Courtney L."/>
            <person name="Fronick C."/>
            <person name="Harrison M."/>
            <person name="Strong C."/>
            <person name="Farmer C."/>
            <person name="Delahaunty K."/>
            <person name="Markovic C."/>
            <person name="Hall O."/>
            <person name="Minx P."/>
            <person name="Tomlinson C."/>
            <person name="Mitreva M."/>
            <person name="Hou S."/>
            <person name="Chen J."/>
            <person name="Wollam A."/>
            <person name="Pepin K.H."/>
            <person name="Johnson M."/>
            <person name="Bhonagiri V."/>
            <person name="Zhang X."/>
            <person name="Suruliraj S."/>
            <person name="Warren W."/>
            <person name="Chinwalla A."/>
            <person name="Mardis E.R."/>
            <person name="Wilson R.K."/>
        </authorList>
    </citation>
    <scope>NUCLEOTIDE SEQUENCE [LARGE SCALE GENOMIC DNA]</scope>
    <source>
        <strain evidence="1">HL044PA1</strain>
    </source>
</reference>
<organism evidence="1 2">
    <name type="scientific">Cutibacterium modestum HL044PA1</name>
    <dbReference type="NCBI Taxonomy" id="765109"/>
    <lineage>
        <taxon>Bacteria</taxon>
        <taxon>Bacillati</taxon>
        <taxon>Actinomycetota</taxon>
        <taxon>Actinomycetes</taxon>
        <taxon>Propionibacteriales</taxon>
        <taxon>Propionibacteriaceae</taxon>
        <taxon>Cutibacterium</taxon>
        <taxon>Cutibacterium modestum</taxon>
    </lineage>
</organism>
<sequence length="43" mass="4839">MITAALGASRKAMLKARNGIDPEWAGRVLRILDQRMAVVMRRD</sequence>
<comment type="caution">
    <text evidence="1">The sequence shown here is derived from an EMBL/GenBank/DDBJ whole genome shotgun (WGS) entry which is preliminary data.</text>
</comment>
<accession>A0ABP2K8K4</accession>
<gene>
    <name evidence="1" type="ORF">HMPREF9607_02454</name>
</gene>
<dbReference type="Proteomes" id="UP000003179">
    <property type="component" value="Unassembled WGS sequence"/>
</dbReference>
<protein>
    <submittedName>
        <fullName evidence="1">Uncharacterized protein</fullName>
    </submittedName>
</protein>
<dbReference type="EMBL" id="ADZU01000041">
    <property type="protein sequence ID" value="EFS91164.1"/>
    <property type="molecule type" value="Genomic_DNA"/>
</dbReference>
<keyword evidence="2" id="KW-1185">Reference proteome</keyword>
<dbReference type="RefSeq" id="WP_002526848.1">
    <property type="nucleotide sequence ID" value="NZ_GL383193.1"/>
</dbReference>
<dbReference type="GeneID" id="92882098"/>
<proteinExistence type="predicted"/>
<name>A0ABP2K8K4_9ACTN</name>
<evidence type="ECO:0000313" key="2">
    <source>
        <dbReference type="Proteomes" id="UP000003179"/>
    </source>
</evidence>